<dbReference type="GO" id="GO:0016616">
    <property type="term" value="F:oxidoreductase activity, acting on the CH-OH group of donors, NAD or NADP as acceptor"/>
    <property type="evidence" value="ECO:0007669"/>
    <property type="project" value="UniProtKB-ARBA"/>
</dbReference>
<evidence type="ECO:0000313" key="3">
    <source>
        <dbReference type="EMBL" id="KAJ8481277.1"/>
    </source>
</evidence>
<reference evidence="3" key="1">
    <citation type="submission" date="2022-11" db="EMBL/GenBank/DDBJ databases">
        <title>Genome Sequence of Cubamyces cubensis.</title>
        <authorList>
            <person name="Buettner E."/>
        </authorList>
    </citation>
    <scope>NUCLEOTIDE SEQUENCE</scope>
    <source>
        <strain evidence="3">MPL-01</strain>
    </source>
</reference>
<keyword evidence="2" id="KW-0560">Oxidoreductase</keyword>
<dbReference type="AlphaFoldDB" id="A0AAD7XD02"/>
<dbReference type="InterPro" id="IPR036291">
    <property type="entry name" value="NAD(P)-bd_dom_sf"/>
</dbReference>
<keyword evidence="4" id="KW-1185">Reference proteome</keyword>
<gene>
    <name evidence="3" type="ORF">ONZ51_g6112</name>
</gene>
<dbReference type="SUPFAM" id="SSF51735">
    <property type="entry name" value="NAD(P)-binding Rossmann-fold domains"/>
    <property type="match status" value="1"/>
</dbReference>
<dbReference type="PANTHER" id="PTHR43008:SF4">
    <property type="entry name" value="CHAIN DEHYDROGENASE, PUTATIVE (AFU_ORTHOLOGUE AFUA_4G08710)-RELATED"/>
    <property type="match status" value="1"/>
</dbReference>
<dbReference type="FunFam" id="3.40.50.720:FF:000084">
    <property type="entry name" value="Short-chain dehydrogenase reductase"/>
    <property type="match status" value="1"/>
</dbReference>
<dbReference type="Pfam" id="PF13561">
    <property type="entry name" value="adh_short_C2"/>
    <property type="match status" value="1"/>
</dbReference>
<dbReference type="PRINTS" id="PR00080">
    <property type="entry name" value="SDRFAMILY"/>
</dbReference>
<evidence type="ECO:0000313" key="4">
    <source>
        <dbReference type="Proteomes" id="UP001215151"/>
    </source>
</evidence>
<organism evidence="3 4">
    <name type="scientific">Trametes cubensis</name>
    <dbReference type="NCBI Taxonomy" id="1111947"/>
    <lineage>
        <taxon>Eukaryota</taxon>
        <taxon>Fungi</taxon>
        <taxon>Dikarya</taxon>
        <taxon>Basidiomycota</taxon>
        <taxon>Agaricomycotina</taxon>
        <taxon>Agaricomycetes</taxon>
        <taxon>Polyporales</taxon>
        <taxon>Polyporaceae</taxon>
        <taxon>Trametes</taxon>
    </lineage>
</organism>
<dbReference type="InterPro" id="IPR002347">
    <property type="entry name" value="SDR_fam"/>
</dbReference>
<protein>
    <recommendedName>
        <fullName evidence="5">NAD(P)-binding protein</fullName>
    </recommendedName>
</protein>
<dbReference type="Proteomes" id="UP001215151">
    <property type="component" value="Unassembled WGS sequence"/>
</dbReference>
<dbReference type="GO" id="GO:0050664">
    <property type="term" value="F:oxidoreductase activity, acting on NAD(P)H, oxygen as acceptor"/>
    <property type="evidence" value="ECO:0007669"/>
    <property type="project" value="TreeGrafter"/>
</dbReference>
<dbReference type="PANTHER" id="PTHR43008">
    <property type="entry name" value="BENZIL REDUCTASE"/>
    <property type="match status" value="1"/>
</dbReference>
<comment type="caution">
    <text evidence="3">The sequence shown here is derived from an EMBL/GenBank/DDBJ whole genome shotgun (WGS) entry which is preliminary data.</text>
</comment>
<name>A0AAD7XD02_9APHY</name>
<comment type="similarity">
    <text evidence="1">Belongs to the short-chain dehydrogenases/reductases (SDR) family.</text>
</comment>
<sequence length="295" mass="31425">MPAHTSTPALETTTGVVRALQAGSGPVQPTLFTTDFSLRDRVALVTGANGGLGLESALAFIEAGARAVYCLDIAPTPSEEWLKVKDYVSRMEGKAGEGRLENISADVSDQEGMWKIGRMIGDKEGRFDVCVAGAGIGGPEHDCLEVKGEDMQKIIDVNLNGVVYTAQAAGQQMARFGNGGSIIVIASLTGYIAIPNMRILPYHLSKSAVIQMCRNFACELAPKGIRVNSISPAFIKTKILEKMPPEAETALANMNPMKRFGKPHELRGAVAWLASDASSYCTGSDIFVTGGHHAW</sequence>
<evidence type="ECO:0000256" key="1">
    <source>
        <dbReference type="ARBA" id="ARBA00006484"/>
    </source>
</evidence>
<dbReference type="Gene3D" id="3.40.50.720">
    <property type="entry name" value="NAD(P)-binding Rossmann-like Domain"/>
    <property type="match status" value="1"/>
</dbReference>
<dbReference type="PRINTS" id="PR00081">
    <property type="entry name" value="GDHRDH"/>
</dbReference>
<accession>A0AAD7XD02</accession>
<proteinExistence type="inferred from homology"/>
<evidence type="ECO:0008006" key="5">
    <source>
        <dbReference type="Google" id="ProtNLM"/>
    </source>
</evidence>
<evidence type="ECO:0000256" key="2">
    <source>
        <dbReference type="ARBA" id="ARBA00023002"/>
    </source>
</evidence>
<dbReference type="EMBL" id="JAPEVG010000141">
    <property type="protein sequence ID" value="KAJ8481277.1"/>
    <property type="molecule type" value="Genomic_DNA"/>
</dbReference>